<sequence length="442" mass="49496">MLKIKKEIFGLDISDHSIEALVLRQGLFGRSRVTAYARTILRGEVVRNGLIKNPQKLSQAIIKLLASAQPQAIKAKKCILALPEAQVYSTIFKFPAALKPKEIRQSLPLKAEEVIPFKSTEVYFDFKIIGRRQNDQEVFYAAVPAKILDSYLKLLQSLGLEPVAFDLESISLARALIAKAAGDQAVLLMDVGARTTNLNIFDNNGIRQSLVINIAGDRFTKAITQHLKIPFKDAEALKIKSGFDSEKEAGKILLILQNEFKRIIAETKKLMDFYQKRYQRKITKIILVGGSALLPKIDQYLAEDLGLKVEIGNPLIKITDPAELVKFKNKAILFTNVIGLALRGIAKMPAMSDLNLISYRQKKFNLAPPKTEKQSWKKIFWQLSVLGALVVVLIVLLILRSAGIFYQNQNRFNQLQISSDIDLSLLDELRVQFPLATSTPAL</sequence>
<dbReference type="PANTHER" id="PTHR32432:SF3">
    <property type="entry name" value="ETHANOLAMINE UTILIZATION PROTEIN EUTJ"/>
    <property type="match status" value="1"/>
</dbReference>
<feature type="non-terminal residue" evidence="3">
    <location>
        <position position="442"/>
    </location>
</feature>
<dbReference type="Gene3D" id="3.30.420.40">
    <property type="match status" value="2"/>
</dbReference>
<feature type="transmembrane region" description="Helical" evidence="1">
    <location>
        <begin position="379"/>
        <end position="399"/>
    </location>
</feature>
<comment type="caution">
    <text evidence="3">The sequence shown here is derived from an EMBL/GenBank/DDBJ whole genome shotgun (WGS) entry which is preliminary data.</text>
</comment>
<dbReference type="PANTHER" id="PTHR32432">
    <property type="entry name" value="CELL DIVISION PROTEIN FTSA-RELATED"/>
    <property type="match status" value="1"/>
</dbReference>
<evidence type="ECO:0000259" key="2">
    <source>
        <dbReference type="SMART" id="SM00842"/>
    </source>
</evidence>
<reference evidence="3 4" key="1">
    <citation type="journal article" date="2016" name="Nat. Commun.">
        <title>Thousands of microbial genomes shed light on interconnected biogeochemical processes in an aquifer system.</title>
        <authorList>
            <person name="Anantharaman K."/>
            <person name="Brown C.T."/>
            <person name="Hug L.A."/>
            <person name="Sharon I."/>
            <person name="Castelle C.J."/>
            <person name="Probst A.J."/>
            <person name="Thomas B.C."/>
            <person name="Singh A."/>
            <person name="Wilkins M.J."/>
            <person name="Karaoz U."/>
            <person name="Brodie E.L."/>
            <person name="Williams K.H."/>
            <person name="Hubbard S.S."/>
            <person name="Banfield J.F."/>
        </authorList>
    </citation>
    <scope>NUCLEOTIDE SEQUENCE [LARGE SCALE GENOMIC DNA]</scope>
</reference>
<protein>
    <recommendedName>
        <fullName evidence="2">SHS2 domain-containing protein</fullName>
    </recommendedName>
</protein>
<accession>A0A1G1XYX3</accession>
<dbReference type="Gene3D" id="3.30.1490.300">
    <property type="match status" value="1"/>
</dbReference>
<proteinExistence type="predicted"/>
<dbReference type="Pfam" id="PF11104">
    <property type="entry name" value="PilM_2"/>
    <property type="match status" value="1"/>
</dbReference>
<dbReference type="EMBL" id="MHIB01000004">
    <property type="protein sequence ID" value="OGY45134.1"/>
    <property type="molecule type" value="Genomic_DNA"/>
</dbReference>
<dbReference type="STRING" id="1797532.A2729_00055"/>
<dbReference type="SUPFAM" id="SSF53067">
    <property type="entry name" value="Actin-like ATPase domain"/>
    <property type="match status" value="2"/>
</dbReference>
<dbReference type="InterPro" id="IPR050696">
    <property type="entry name" value="FtsA/MreB"/>
</dbReference>
<keyword evidence="1" id="KW-1133">Transmembrane helix</keyword>
<dbReference type="GO" id="GO:0051301">
    <property type="term" value="P:cell division"/>
    <property type="evidence" value="ECO:0007669"/>
    <property type="project" value="InterPro"/>
</dbReference>
<dbReference type="NCBIfam" id="TIGR01175">
    <property type="entry name" value="pilM"/>
    <property type="match status" value="1"/>
</dbReference>
<evidence type="ECO:0000313" key="3">
    <source>
        <dbReference type="EMBL" id="OGY45134.1"/>
    </source>
</evidence>
<dbReference type="Proteomes" id="UP000178930">
    <property type="component" value="Unassembled WGS sequence"/>
</dbReference>
<dbReference type="InterPro" id="IPR043129">
    <property type="entry name" value="ATPase_NBD"/>
</dbReference>
<feature type="domain" description="SHS2" evidence="2">
    <location>
        <begin position="8"/>
        <end position="176"/>
    </location>
</feature>
<keyword evidence="1" id="KW-0812">Transmembrane</keyword>
<gene>
    <name evidence="3" type="ORF">A2729_00055</name>
</gene>
<dbReference type="InterPro" id="IPR003494">
    <property type="entry name" value="SHS2_FtsA"/>
</dbReference>
<dbReference type="SMART" id="SM00842">
    <property type="entry name" value="FtsA"/>
    <property type="match status" value="1"/>
</dbReference>
<evidence type="ECO:0000313" key="4">
    <source>
        <dbReference type="Proteomes" id="UP000178930"/>
    </source>
</evidence>
<dbReference type="CDD" id="cd24049">
    <property type="entry name" value="ASKHA_NBD_PilM"/>
    <property type="match status" value="1"/>
</dbReference>
<dbReference type="AlphaFoldDB" id="A0A1G1XYX3"/>
<keyword evidence="1" id="KW-0472">Membrane</keyword>
<organism evidence="3 4">
    <name type="scientific">Candidatus Buchananbacteria bacterium RIFCSPHIGHO2_01_FULL_39_14</name>
    <dbReference type="NCBI Taxonomy" id="1797532"/>
    <lineage>
        <taxon>Bacteria</taxon>
        <taxon>Candidatus Buchananiibacteriota</taxon>
    </lineage>
</organism>
<evidence type="ECO:0000256" key="1">
    <source>
        <dbReference type="SAM" id="Phobius"/>
    </source>
</evidence>
<name>A0A1G1XYX3_9BACT</name>
<dbReference type="InterPro" id="IPR005883">
    <property type="entry name" value="PilM"/>
</dbReference>